<organism evidence="3 4">
    <name type="scientific">Aquimarina algiphila</name>
    <dbReference type="NCBI Taxonomy" id="2047982"/>
    <lineage>
        <taxon>Bacteria</taxon>
        <taxon>Pseudomonadati</taxon>
        <taxon>Bacteroidota</taxon>
        <taxon>Flavobacteriia</taxon>
        <taxon>Flavobacteriales</taxon>
        <taxon>Flavobacteriaceae</taxon>
        <taxon>Aquimarina</taxon>
    </lineage>
</organism>
<dbReference type="Proteomes" id="UP000318833">
    <property type="component" value="Unassembled WGS sequence"/>
</dbReference>
<dbReference type="RefSeq" id="WP_143915630.1">
    <property type="nucleotide sequence ID" value="NZ_CANMXV010000014.1"/>
</dbReference>
<dbReference type="OrthoDB" id="9926665at2"/>
<proteinExistence type="predicted"/>
<accession>A0A554VPC1</accession>
<keyword evidence="4" id="KW-1185">Reference proteome</keyword>
<keyword evidence="2" id="KW-1133">Transmembrane helix</keyword>
<reference evidence="3 4" key="1">
    <citation type="submission" date="2019-07" db="EMBL/GenBank/DDBJ databases">
        <title>The draft genome sequence of Aquimarina algiphila M91.</title>
        <authorList>
            <person name="Meng X."/>
        </authorList>
    </citation>
    <scope>NUCLEOTIDE SEQUENCE [LARGE SCALE GENOMIC DNA]</scope>
    <source>
        <strain evidence="3 4">M91</strain>
    </source>
</reference>
<evidence type="ECO:0000256" key="1">
    <source>
        <dbReference type="SAM" id="Coils"/>
    </source>
</evidence>
<comment type="caution">
    <text evidence="3">The sequence shown here is derived from an EMBL/GenBank/DDBJ whole genome shotgun (WGS) entry which is preliminary data.</text>
</comment>
<feature type="coiled-coil region" evidence="1">
    <location>
        <begin position="24"/>
        <end position="51"/>
    </location>
</feature>
<dbReference type="AlphaFoldDB" id="A0A554VPC1"/>
<feature type="transmembrane region" description="Helical" evidence="2">
    <location>
        <begin position="6"/>
        <end position="24"/>
    </location>
</feature>
<name>A0A554VPC1_9FLAO</name>
<evidence type="ECO:0000256" key="2">
    <source>
        <dbReference type="SAM" id="Phobius"/>
    </source>
</evidence>
<sequence>MNTLYNIMIPILFSGLVGILGYFLKTIHAEVKQLIKELTEYTNELRALIRGIQVQIDKGIEADIHEIKSDIKHLYRKSNTHEAALIKSAAEKPKEKQK</sequence>
<keyword evidence="2" id="KW-0472">Membrane</keyword>
<keyword evidence="2" id="KW-0812">Transmembrane</keyword>
<evidence type="ECO:0000313" key="4">
    <source>
        <dbReference type="Proteomes" id="UP000318833"/>
    </source>
</evidence>
<evidence type="ECO:0000313" key="3">
    <source>
        <dbReference type="EMBL" id="TSE10331.1"/>
    </source>
</evidence>
<protein>
    <submittedName>
        <fullName evidence="3">Uncharacterized protein</fullName>
    </submittedName>
</protein>
<dbReference type="EMBL" id="VLNR01000007">
    <property type="protein sequence ID" value="TSE10331.1"/>
    <property type="molecule type" value="Genomic_DNA"/>
</dbReference>
<keyword evidence="1" id="KW-0175">Coiled coil</keyword>
<gene>
    <name evidence="3" type="ORF">FOF46_04670</name>
</gene>